<organism evidence="1 2">
    <name type="scientific">Salinicola endophyticus</name>
    <dbReference type="NCBI Taxonomy" id="1949083"/>
    <lineage>
        <taxon>Bacteria</taxon>
        <taxon>Pseudomonadati</taxon>
        <taxon>Pseudomonadota</taxon>
        <taxon>Gammaproteobacteria</taxon>
        <taxon>Oceanospirillales</taxon>
        <taxon>Halomonadaceae</taxon>
        <taxon>Salinicola</taxon>
    </lineage>
</organism>
<dbReference type="RefSeq" id="WP_157959021.1">
    <property type="nucleotide sequence ID" value="NZ_CP035631.1"/>
</dbReference>
<evidence type="ECO:0000313" key="1">
    <source>
        <dbReference type="EMBL" id="WFF41108.1"/>
    </source>
</evidence>
<dbReference type="Proteomes" id="UP001321526">
    <property type="component" value="Chromosome"/>
</dbReference>
<sequence length="210" mass="23652">MPESIFETPEKLLNMLTATQRVVLVASNPNIRRRHVKSAGITPDSVVFSFNKCRQLHKLPFDTHHCLIHRYGYKTENGVREEEVPGYPHKLRVRLFELFAKSSAAFVLGGEGDVGGEGVSRIPMINSLNLLKEYPFEALPERGGVSSGFYMIALLEELKRNLGLDFTIVLLGFTEGGGGRQWYGHAWDFERRMTAQLEGLEKIDVTSKKS</sequence>
<protein>
    <submittedName>
        <fullName evidence="1">Uncharacterized protein</fullName>
    </submittedName>
</protein>
<accession>A0ABY8FHL0</accession>
<keyword evidence="2" id="KW-1185">Reference proteome</keyword>
<reference evidence="1 2" key="1">
    <citation type="submission" date="2019-01" db="EMBL/GenBank/DDBJ databases">
        <title>Genome sequence of Salinicola endophyticus REST5.</title>
        <authorList>
            <person name="Nascimento F.X."/>
        </authorList>
    </citation>
    <scope>NUCLEOTIDE SEQUENCE [LARGE SCALE GENOMIC DNA]</scope>
    <source>
        <strain evidence="1 2">REST5</strain>
    </source>
</reference>
<dbReference type="EMBL" id="CP035631">
    <property type="protein sequence ID" value="WFF41108.1"/>
    <property type="molecule type" value="Genomic_DNA"/>
</dbReference>
<proteinExistence type="predicted"/>
<name>A0ABY8FHL0_9GAMM</name>
<evidence type="ECO:0000313" key="2">
    <source>
        <dbReference type="Proteomes" id="UP001321526"/>
    </source>
</evidence>
<gene>
    <name evidence="1" type="ORF">EVC62_06105</name>
</gene>